<dbReference type="Proteomes" id="UP001154322">
    <property type="component" value="Unassembled WGS sequence"/>
</dbReference>
<comment type="caution">
    <text evidence="2">The sequence shown here is derived from an EMBL/GenBank/DDBJ whole genome shotgun (WGS) entry which is preliminary data.</text>
</comment>
<keyword evidence="3" id="KW-1185">Reference proteome</keyword>
<gene>
    <name evidence="2" type="ORF">WJ0W_006572</name>
</gene>
<evidence type="ECO:0000313" key="3">
    <source>
        <dbReference type="Proteomes" id="UP001154322"/>
    </source>
</evidence>
<name>A0ABM9GC56_9BACL</name>
<sequence length="345" mass="38357">MAKKIEKRIRKEVDANENKVFIGFRLFLAAYLACAPGSLRFQNHSIPSGWNLYSITFASADSDNGLCAQGAKNWTAAAGTTMTETSSSQNKCYYRDYPESWYGLYSKYSSYFTIKVNKRLLARDFPNQVWNASLSSATHEFGHAQFLGDHDTAGEGVYGTTSIMSYNRNRATMTTPQSHDLSDLQQLRNSSAAPSSADEAVFADFPNYHIEELLDGKTDLVVVAHVDAVSEIRENGADPLASHQEAVLRIDDTLYGQAESPTIKLYQSVDKVKAGQKYLLFLSSRPDIGQYVVSDGASQTIVSQNQLKSKSFRAASDKKLTVNIKGIQGQYSNEELRQLLNEKYK</sequence>
<dbReference type="EMBL" id="CALYLO010000016">
    <property type="protein sequence ID" value="CAH8249387.1"/>
    <property type="molecule type" value="Genomic_DNA"/>
</dbReference>
<accession>A0ABM9GC56</accession>
<dbReference type="Gene3D" id="3.40.390.10">
    <property type="entry name" value="Collagenase (Catalytic Domain)"/>
    <property type="match status" value="1"/>
</dbReference>
<feature type="transmembrane region" description="Helical" evidence="1">
    <location>
        <begin position="20"/>
        <end position="39"/>
    </location>
</feature>
<dbReference type="SUPFAM" id="SSF55486">
    <property type="entry name" value="Metalloproteases ('zincins'), catalytic domain"/>
    <property type="match status" value="1"/>
</dbReference>
<reference evidence="2" key="1">
    <citation type="submission" date="2022-06" db="EMBL/GenBank/DDBJ databases">
        <authorList>
            <person name="Dietemann V."/>
            <person name="Ory F."/>
            <person name="Dainat B."/>
            <person name="Oberhansli S."/>
        </authorList>
    </citation>
    <scope>NUCLEOTIDE SEQUENCE</scope>
    <source>
        <strain evidence="2">Ena-SAMPLE-TAB-26-04-2022-14:26:32:270-5432</strain>
    </source>
</reference>
<evidence type="ECO:0000256" key="1">
    <source>
        <dbReference type="SAM" id="Phobius"/>
    </source>
</evidence>
<evidence type="ECO:0008006" key="4">
    <source>
        <dbReference type="Google" id="ProtNLM"/>
    </source>
</evidence>
<dbReference type="InterPro" id="IPR024079">
    <property type="entry name" value="MetalloPept_cat_dom_sf"/>
</dbReference>
<keyword evidence="1" id="KW-0812">Transmembrane</keyword>
<dbReference type="RefSeq" id="WP_213430476.1">
    <property type="nucleotide sequence ID" value="NZ_AP031286.1"/>
</dbReference>
<protein>
    <recommendedName>
        <fullName evidence="4">Peptidase M10 metallopeptidase domain-containing protein</fullName>
    </recommendedName>
</protein>
<keyword evidence="1" id="KW-1133">Transmembrane helix</keyword>
<organism evidence="2 3">
    <name type="scientific">Paenibacillus melissococcoides</name>
    <dbReference type="NCBI Taxonomy" id="2912268"/>
    <lineage>
        <taxon>Bacteria</taxon>
        <taxon>Bacillati</taxon>
        <taxon>Bacillota</taxon>
        <taxon>Bacilli</taxon>
        <taxon>Bacillales</taxon>
        <taxon>Paenibacillaceae</taxon>
        <taxon>Paenibacillus</taxon>
    </lineage>
</organism>
<keyword evidence="1" id="KW-0472">Membrane</keyword>
<evidence type="ECO:0000313" key="2">
    <source>
        <dbReference type="EMBL" id="CAH8249387.1"/>
    </source>
</evidence>
<proteinExistence type="predicted"/>